<dbReference type="Gene3D" id="3.90.1200.10">
    <property type="match status" value="1"/>
</dbReference>
<evidence type="ECO:0000256" key="1">
    <source>
        <dbReference type="ARBA" id="ARBA00009460"/>
    </source>
</evidence>
<organism evidence="3 4">
    <name type="scientific">Marinobacter qingdaonensis</name>
    <dbReference type="NCBI Taxonomy" id="3108486"/>
    <lineage>
        <taxon>Bacteria</taxon>
        <taxon>Pseudomonadati</taxon>
        <taxon>Pseudomonadota</taxon>
        <taxon>Gammaproteobacteria</taxon>
        <taxon>Pseudomonadales</taxon>
        <taxon>Marinobacteraceae</taxon>
        <taxon>Marinobacter</taxon>
    </lineage>
</organism>
<keyword evidence="2" id="KW-0808">Transferase</keyword>
<comment type="similarity">
    <text evidence="1 2">Belongs to the fructosamine kinase family.</text>
</comment>
<sequence length="257" mass="28769">MDRTHIKRDASGYAEALSCEAEGLDCLAKALAEAGVTGIGVPEVYRVDETELEMTAIQASSGSERGQRILGDGLARLHELRQAQFGWGRDNFIGLSPQPNRWCQSWGEFFVRDRLGYQVSRIRNPGVRSRFEAMLAQQGDAVARWLDRHCAHPSLLHGDLWSGNVLFDGDQPWLIDPAIYCGDREADLAMTEMFGGFGRAFYQAYDRRYPRTPVYERKRDLYNLYHYLNHYNLFGGGYLGGCERGFDAVAAIGGSAG</sequence>
<evidence type="ECO:0000313" key="4">
    <source>
        <dbReference type="Proteomes" id="UP001305746"/>
    </source>
</evidence>
<protein>
    <submittedName>
        <fullName evidence="3">Fructosamine kinase family protein</fullName>
    </submittedName>
</protein>
<keyword evidence="4" id="KW-1185">Reference proteome</keyword>
<dbReference type="PANTHER" id="PTHR12149:SF8">
    <property type="entry name" value="PROTEIN-RIBULOSAMINE 3-KINASE"/>
    <property type="match status" value="1"/>
</dbReference>
<dbReference type="PANTHER" id="PTHR12149">
    <property type="entry name" value="FRUCTOSAMINE 3 KINASE-RELATED PROTEIN"/>
    <property type="match status" value="1"/>
</dbReference>
<dbReference type="InterPro" id="IPR011009">
    <property type="entry name" value="Kinase-like_dom_sf"/>
</dbReference>
<dbReference type="Proteomes" id="UP001305746">
    <property type="component" value="Unassembled WGS sequence"/>
</dbReference>
<dbReference type="InterPro" id="IPR016477">
    <property type="entry name" value="Fructo-/Ketosamine-3-kinase"/>
</dbReference>
<dbReference type="EMBL" id="JAYDCJ010000003">
    <property type="protein sequence ID" value="MEA1082198.1"/>
    <property type="molecule type" value="Genomic_DNA"/>
</dbReference>
<dbReference type="GO" id="GO:0016301">
    <property type="term" value="F:kinase activity"/>
    <property type="evidence" value="ECO:0007669"/>
    <property type="project" value="UniProtKB-KW"/>
</dbReference>
<accession>A0ABU5P296</accession>
<keyword evidence="2 3" id="KW-0418">Kinase</keyword>
<proteinExistence type="inferred from homology"/>
<name>A0ABU5P296_9GAMM</name>
<evidence type="ECO:0000313" key="3">
    <source>
        <dbReference type="EMBL" id="MEA1082198.1"/>
    </source>
</evidence>
<gene>
    <name evidence="3" type="ORF">U5822_16105</name>
</gene>
<dbReference type="PIRSF" id="PIRSF006221">
    <property type="entry name" value="Ketosamine-3-kinase"/>
    <property type="match status" value="1"/>
</dbReference>
<dbReference type="SUPFAM" id="SSF56112">
    <property type="entry name" value="Protein kinase-like (PK-like)"/>
    <property type="match status" value="1"/>
</dbReference>
<dbReference type="Pfam" id="PF03881">
    <property type="entry name" value="Fructosamin_kin"/>
    <property type="match status" value="1"/>
</dbReference>
<comment type="caution">
    <text evidence="3">The sequence shown here is derived from an EMBL/GenBank/DDBJ whole genome shotgun (WGS) entry which is preliminary data.</text>
</comment>
<evidence type="ECO:0000256" key="2">
    <source>
        <dbReference type="PIRNR" id="PIRNR006221"/>
    </source>
</evidence>
<dbReference type="RefSeq" id="WP_322856630.1">
    <property type="nucleotide sequence ID" value="NZ_JAYDCJ010000003.1"/>
</dbReference>
<reference evidence="3 4" key="1">
    <citation type="submission" date="2023-12" db="EMBL/GenBank/DDBJ databases">
        <title>Marinobacter qingdaonensis sp. nov., isolated from the intertidal sediment of Qingdao, PR China.</title>
        <authorList>
            <person name="Li Y."/>
        </authorList>
    </citation>
    <scope>NUCLEOTIDE SEQUENCE [LARGE SCALE GENOMIC DNA]</scope>
    <source>
        <strain evidence="3 4">ASW11-75</strain>
    </source>
</reference>